<protein>
    <recommendedName>
        <fullName evidence="2">L-glutamate gamma-semialdehyde dehydrogenase</fullName>
        <ecNumber evidence="2">1.2.1.88</ecNumber>
    </recommendedName>
</protein>
<dbReference type="PANTHER" id="PTHR42862:SF1">
    <property type="entry name" value="DELTA-1-PYRROLINE-5-CARBOXYLATE DEHYDROGENASE 2, ISOFORM A-RELATED"/>
    <property type="match status" value="1"/>
</dbReference>
<dbReference type="Pfam" id="PF01619">
    <property type="entry name" value="Pro_dh"/>
    <property type="match status" value="1"/>
</dbReference>
<evidence type="ECO:0000313" key="11">
    <source>
        <dbReference type="Proteomes" id="UP000318693"/>
    </source>
</evidence>
<dbReference type="Proteomes" id="UP000318693">
    <property type="component" value="Unassembled WGS sequence"/>
</dbReference>
<keyword evidence="11" id="KW-1185">Reference proteome</keyword>
<dbReference type="EC" id="1.2.1.88" evidence="2"/>
<dbReference type="PANTHER" id="PTHR42862">
    <property type="entry name" value="DELTA-1-PYRROLINE-5-CARBOXYLATE DEHYDROGENASE 1, ISOFORM A-RELATED"/>
    <property type="match status" value="1"/>
</dbReference>
<sequence length="1196" mass="125913">MTAQFAPTSTPDDAPRPGSASSGAPADVEALVEDAVTLAHTWLAATEQGQTDAERTANGQLAALVGDPAGLDLAVRFVDRVARPEDPRVAAKELGNLATGAAGFLRPTDQALLAVGSKVARLAPGAVVPLARRRLRQLVGHLVVDAHDPALAEHLARAKEQGFRLNINLLGEAVLGETEARARTERTLALLARDDVDYVSVKVSSLVSQISTWDTEGTTARVLRRLRPLYEAARARTPHAFVNLDMEEYRDLDLTVEVFTALLAETGLHDLEAGIVLQAYLPDSVAALDRLVSFARQRVAAGGAGIKIRVVKGANLSMEQVEAELHGWAQAPYATKADVDANYLRLSERVLRPELAGVVRLGVASHNLYDVALAHLLAERRGVADSLDVEMLQGMAPAQARAVRDAVGSVLLYTPVVAPEDFDVAVSYLIRRLEENAQPQNFLHALFAGDGAAGLGGAAHPGASPAASDGAPAEGTIADQEARFRASVAAMTTTPAAPRRTPEHPPAGDRFANTTDADPALPTVRVWAADRVAARPAPLTSPVLGSVAEVDAVVAAGRAAQPAWIARPATERAALLRRAADELEARRGELVTAMAAEGGKTVAEADPEVSEAIDFARYYADRIPELDPATGHLSTDGARFTPATLTLVTPPWNFPVAIPTGGVLAALAAGSAVVIKPAHPVPACTEVAVAAVHAALAADGAPRDLLQVVRADEREVGRALVAHDGVDTVVLTGAIETARMFETWRAGRPGGPRVYAETSGKNSLVITPAADYDLAVADLVKSAFGHAGQKCSAASLVILVGSAGTSARLRRQLVDAVRSLRVGWPTDLGATMGPVIEPPEGKLRRAQTTLEPGESWVVEPRPLDESGRLWSPGVKDGVAPGSFFHLTECFGPVLGIMRARTLAEAVELQNATDFGLTGGLHSLDEEEIDYWLDHVEVGNAYVNRHITGAIVQRQPFGGWKGSAVGPGAKAGGPNYVAQLGDWDTDGVPGEQAEPARHVRQALADYTGLITSQADRSWLRAAVASDAAAWEAELGREVDRSGLHAEENVLRYLPVPLTVRAGSGAGVVELVRVLLAAELAGSPVRVSLDPVLSDALKALGTTGEPAGLGLRRLAEHVELAESRDQLVARVRRGAVTGRVRVIGDEAATLPGDLAGQAVSVLAQPVLATGRRELLTVLREQAVSRTLHRFGHLPPERD</sequence>
<dbReference type="Gene3D" id="3.40.605.10">
    <property type="entry name" value="Aldehyde Dehydrogenase, Chain A, domain 1"/>
    <property type="match status" value="1"/>
</dbReference>
<accession>A0A552WL52</accession>
<dbReference type="GO" id="GO:0003700">
    <property type="term" value="F:DNA-binding transcription factor activity"/>
    <property type="evidence" value="ECO:0007669"/>
    <property type="project" value="InterPro"/>
</dbReference>
<feature type="active site" evidence="6">
    <location>
        <position position="757"/>
    </location>
</feature>
<comment type="caution">
    <text evidence="10">The sequence shown here is derived from an EMBL/GenBank/DDBJ whole genome shotgun (WGS) entry which is preliminary data.</text>
</comment>
<reference evidence="10 11" key="1">
    <citation type="submission" date="2019-07" db="EMBL/GenBank/DDBJ databases">
        <title>Georgenia wutianyii sp. nov. and Georgenia *** sp. nov. isolated from plateau pika (Ochotona curzoniae) in the Qinghai-Tibet plateau of China.</title>
        <authorList>
            <person name="Tian Z."/>
        </authorList>
    </citation>
    <scope>NUCLEOTIDE SEQUENCE [LARGE SCALE GENOMIC DNA]</scope>
    <source>
        <strain evidence="10 11">Z446</strain>
    </source>
</reference>
<dbReference type="PROSITE" id="PS00070">
    <property type="entry name" value="ALDEHYDE_DEHYDR_CYS"/>
    <property type="match status" value="1"/>
</dbReference>
<dbReference type="Pfam" id="PF00171">
    <property type="entry name" value="Aldedh"/>
    <property type="match status" value="1"/>
</dbReference>
<dbReference type="RefSeq" id="WP_143419802.1">
    <property type="nucleotide sequence ID" value="NZ_VJXR01000084.1"/>
</dbReference>
<dbReference type="InterPro" id="IPR025703">
    <property type="entry name" value="Bifunct_PutA"/>
</dbReference>
<dbReference type="InterPro" id="IPR016163">
    <property type="entry name" value="Ald_DH_C"/>
</dbReference>
<evidence type="ECO:0000256" key="4">
    <source>
        <dbReference type="ARBA" id="ARBA00023027"/>
    </source>
</evidence>
<dbReference type="Gene3D" id="3.20.20.220">
    <property type="match status" value="1"/>
</dbReference>
<evidence type="ECO:0000256" key="2">
    <source>
        <dbReference type="ARBA" id="ARBA00012884"/>
    </source>
</evidence>
<comment type="pathway">
    <text evidence="1">Amino-acid degradation; L-proline degradation into L-glutamate; L-glutamate from L-proline: step 2/2.</text>
</comment>
<dbReference type="InterPro" id="IPR016161">
    <property type="entry name" value="Ald_DH/histidinol_DH"/>
</dbReference>
<dbReference type="InterPro" id="IPR029041">
    <property type="entry name" value="FAD-linked_oxidoreductase-like"/>
</dbReference>
<dbReference type="GO" id="GO:0010133">
    <property type="term" value="P:L-proline catabolic process to L-glutamate"/>
    <property type="evidence" value="ECO:0007669"/>
    <property type="project" value="InterPro"/>
</dbReference>
<dbReference type="InterPro" id="IPR016162">
    <property type="entry name" value="Ald_DH_N"/>
</dbReference>
<evidence type="ECO:0000256" key="7">
    <source>
        <dbReference type="SAM" id="MobiDB-lite"/>
    </source>
</evidence>
<evidence type="ECO:0000259" key="9">
    <source>
        <dbReference type="Pfam" id="PF01619"/>
    </source>
</evidence>
<organism evidence="10 11">
    <name type="scientific">Georgenia yuyongxinii</name>
    <dbReference type="NCBI Taxonomy" id="2589797"/>
    <lineage>
        <taxon>Bacteria</taxon>
        <taxon>Bacillati</taxon>
        <taxon>Actinomycetota</taxon>
        <taxon>Actinomycetes</taxon>
        <taxon>Micrococcales</taxon>
        <taxon>Bogoriellaceae</taxon>
        <taxon>Georgenia</taxon>
    </lineage>
</organism>
<feature type="region of interest" description="Disordered" evidence="7">
    <location>
        <begin position="1"/>
        <end position="25"/>
    </location>
</feature>
<dbReference type="SUPFAM" id="SSF53720">
    <property type="entry name" value="ALDH-like"/>
    <property type="match status" value="1"/>
</dbReference>
<dbReference type="PIRSF" id="PIRSF000197">
    <property type="entry name" value="Bifunct_PutA"/>
    <property type="match status" value="1"/>
</dbReference>
<dbReference type="EMBL" id="VJXR01000084">
    <property type="protein sequence ID" value="TRW43394.1"/>
    <property type="molecule type" value="Genomic_DNA"/>
</dbReference>
<evidence type="ECO:0000256" key="6">
    <source>
        <dbReference type="PIRSR" id="PIRSR000197-1"/>
    </source>
</evidence>
<dbReference type="GO" id="GO:0003842">
    <property type="term" value="F:L-glutamate gamma-semialdehyde dehydrogenase activity"/>
    <property type="evidence" value="ECO:0007669"/>
    <property type="project" value="UniProtKB-EC"/>
</dbReference>
<feature type="active site" evidence="6">
    <location>
        <position position="791"/>
    </location>
</feature>
<evidence type="ECO:0000256" key="5">
    <source>
        <dbReference type="ARBA" id="ARBA00048142"/>
    </source>
</evidence>
<evidence type="ECO:0000259" key="8">
    <source>
        <dbReference type="Pfam" id="PF00171"/>
    </source>
</evidence>
<feature type="domain" description="Proline dehydrogenase" evidence="9">
    <location>
        <begin position="153"/>
        <end position="444"/>
    </location>
</feature>
<feature type="region of interest" description="Disordered" evidence="7">
    <location>
        <begin position="492"/>
        <end position="516"/>
    </location>
</feature>
<evidence type="ECO:0000256" key="3">
    <source>
        <dbReference type="ARBA" id="ARBA00023002"/>
    </source>
</evidence>
<proteinExistence type="predicted"/>
<evidence type="ECO:0000313" key="10">
    <source>
        <dbReference type="EMBL" id="TRW43394.1"/>
    </source>
</evidence>
<dbReference type="InterPro" id="IPR016160">
    <property type="entry name" value="Ald_DH_CS_CYS"/>
</dbReference>
<evidence type="ECO:0000256" key="1">
    <source>
        <dbReference type="ARBA" id="ARBA00004786"/>
    </source>
</evidence>
<feature type="compositionally biased region" description="Polar residues" evidence="7">
    <location>
        <begin position="1"/>
        <end position="11"/>
    </location>
</feature>
<dbReference type="AlphaFoldDB" id="A0A552WL52"/>
<comment type="catalytic activity">
    <reaction evidence="5">
        <text>L-glutamate 5-semialdehyde + NAD(+) + H2O = L-glutamate + NADH + 2 H(+)</text>
        <dbReference type="Rhea" id="RHEA:30235"/>
        <dbReference type="ChEBI" id="CHEBI:15377"/>
        <dbReference type="ChEBI" id="CHEBI:15378"/>
        <dbReference type="ChEBI" id="CHEBI:29985"/>
        <dbReference type="ChEBI" id="CHEBI:57540"/>
        <dbReference type="ChEBI" id="CHEBI:57945"/>
        <dbReference type="ChEBI" id="CHEBI:58066"/>
        <dbReference type="EC" id="1.2.1.88"/>
    </reaction>
</comment>
<dbReference type="SUPFAM" id="SSF51730">
    <property type="entry name" value="FAD-linked oxidoreductase"/>
    <property type="match status" value="1"/>
</dbReference>
<dbReference type="Gene3D" id="3.40.309.10">
    <property type="entry name" value="Aldehyde Dehydrogenase, Chain A, domain 2"/>
    <property type="match status" value="1"/>
</dbReference>
<keyword evidence="3" id="KW-0560">Oxidoreductase</keyword>
<dbReference type="InterPro" id="IPR015590">
    <property type="entry name" value="Aldehyde_DH_dom"/>
</dbReference>
<dbReference type="GO" id="GO:0009898">
    <property type="term" value="C:cytoplasmic side of plasma membrane"/>
    <property type="evidence" value="ECO:0007669"/>
    <property type="project" value="TreeGrafter"/>
</dbReference>
<keyword evidence="4" id="KW-0520">NAD</keyword>
<dbReference type="InterPro" id="IPR050485">
    <property type="entry name" value="Proline_metab_enzyme"/>
</dbReference>
<dbReference type="InterPro" id="IPR002872">
    <property type="entry name" value="Proline_DH_dom"/>
</dbReference>
<name>A0A552WL52_9MICO</name>
<feature type="domain" description="Aldehyde dehydrogenase" evidence="8">
    <location>
        <begin position="545"/>
        <end position="975"/>
    </location>
</feature>
<dbReference type="GO" id="GO:0004657">
    <property type="term" value="F:proline dehydrogenase activity"/>
    <property type="evidence" value="ECO:0007669"/>
    <property type="project" value="InterPro"/>
</dbReference>
<gene>
    <name evidence="10" type="ORF">FJ693_17835</name>
</gene>